<feature type="domain" description="Biogenesis factor required for ATP synthase 1-like C-terminal" evidence="1">
    <location>
        <begin position="233"/>
        <end position="350"/>
    </location>
</feature>
<dbReference type="InterPro" id="IPR012674">
    <property type="entry name" value="Calycin"/>
</dbReference>
<evidence type="ECO:0000259" key="1">
    <source>
        <dbReference type="Pfam" id="PF21053"/>
    </source>
</evidence>
<dbReference type="Proteomes" id="UP000789595">
    <property type="component" value="Unassembled WGS sequence"/>
</dbReference>
<comment type="caution">
    <text evidence="2">The sequence shown here is derived from an EMBL/GenBank/DDBJ whole genome shotgun (WGS) entry which is preliminary data.</text>
</comment>
<keyword evidence="3" id="KW-1185">Reference proteome</keyword>
<dbReference type="EMBL" id="CAKKNE010000004">
    <property type="protein sequence ID" value="CAH0374424.1"/>
    <property type="molecule type" value="Genomic_DNA"/>
</dbReference>
<protein>
    <recommendedName>
        <fullName evidence="1">Biogenesis factor required for ATP synthase 1-like C-terminal domain-containing protein</fullName>
    </recommendedName>
</protein>
<sequence length="401" mass="43712">LRRTSGFVSRSALAALRRKTIEPSGIAHPCRDGAGSASRGSDMIAALITAAAALQPARLRHRAPHRIVQSASATDATERESYLQYNAHAWRGVCRSVVVDATRRRVDYDADLDGKRYSAAVKRRTNGDLEERFSWDDDDAIETTLPSKDVVCDFDGSYSCDRASSLVAGTAPSFTIETGLAVSDEARIRILALYDGATGLLKRIACLDEQRVGATESTGGAALAAEVDDVFAVSGEWAGDATVRRPDNSACRVLKQDFVLRCDGERFYRGLEMRMPGDLFSTDAKTERTLLESYGEVSEPGLAYDSVVFREDGAVLCILPGCYALCPFALDEEKAFFVEAGCFVDEDDRQGQLPISVRKGIMMEGDPGTSSRFLARSVRLYAPKRELKSVTTSYHQLVDGD</sequence>
<dbReference type="AlphaFoldDB" id="A0A8J2WZZ5"/>
<accession>A0A8J2WZZ5</accession>
<dbReference type="Gene3D" id="2.40.128.20">
    <property type="match status" value="1"/>
</dbReference>
<evidence type="ECO:0000313" key="3">
    <source>
        <dbReference type="Proteomes" id="UP000789595"/>
    </source>
</evidence>
<name>A0A8J2WZZ5_9STRA</name>
<dbReference type="Pfam" id="PF21053">
    <property type="entry name" value="BFA1_C"/>
    <property type="match status" value="1"/>
</dbReference>
<gene>
    <name evidence="2" type="ORF">PECAL_4P17030</name>
</gene>
<reference evidence="2" key="1">
    <citation type="submission" date="2021-11" db="EMBL/GenBank/DDBJ databases">
        <authorList>
            <consortium name="Genoscope - CEA"/>
            <person name="William W."/>
        </authorList>
    </citation>
    <scope>NUCLEOTIDE SEQUENCE</scope>
</reference>
<proteinExistence type="predicted"/>
<feature type="non-terminal residue" evidence="2">
    <location>
        <position position="401"/>
    </location>
</feature>
<organism evidence="2 3">
    <name type="scientific">Pelagomonas calceolata</name>
    <dbReference type="NCBI Taxonomy" id="35677"/>
    <lineage>
        <taxon>Eukaryota</taxon>
        <taxon>Sar</taxon>
        <taxon>Stramenopiles</taxon>
        <taxon>Ochrophyta</taxon>
        <taxon>Pelagophyceae</taxon>
        <taxon>Pelagomonadales</taxon>
        <taxon>Pelagomonadaceae</taxon>
        <taxon>Pelagomonas</taxon>
    </lineage>
</organism>
<evidence type="ECO:0000313" key="2">
    <source>
        <dbReference type="EMBL" id="CAH0374424.1"/>
    </source>
</evidence>
<dbReference type="InterPro" id="IPR048378">
    <property type="entry name" value="BFA1-like_C"/>
</dbReference>